<organism evidence="2">
    <name type="scientific">Lotus japonicus</name>
    <name type="common">Lotus corniculatus var. japonicus</name>
    <dbReference type="NCBI Taxonomy" id="34305"/>
    <lineage>
        <taxon>Eukaryota</taxon>
        <taxon>Viridiplantae</taxon>
        <taxon>Streptophyta</taxon>
        <taxon>Embryophyta</taxon>
        <taxon>Tracheophyta</taxon>
        <taxon>Spermatophyta</taxon>
        <taxon>Magnoliopsida</taxon>
        <taxon>eudicotyledons</taxon>
        <taxon>Gunneridae</taxon>
        <taxon>Pentapetalae</taxon>
        <taxon>rosids</taxon>
        <taxon>fabids</taxon>
        <taxon>Fabales</taxon>
        <taxon>Fabaceae</taxon>
        <taxon>Papilionoideae</taxon>
        <taxon>50 kb inversion clade</taxon>
        <taxon>NPAAA clade</taxon>
        <taxon>Hologalegina</taxon>
        <taxon>robinioid clade</taxon>
        <taxon>Loteae</taxon>
        <taxon>Lotus</taxon>
    </lineage>
</organism>
<sequence>MTRVPLQAPQNIQGVAARPGKVVGSVIRYNNCGVAVTAETDQGRAVRNPSVSAQYAASSGSYPRRNPSYKNERPDDDGIEGSNGLQPKPQYMARKVAAAQGGAGGQWY</sequence>
<accession>I3TAC7</accession>
<evidence type="ECO:0000256" key="1">
    <source>
        <dbReference type="SAM" id="MobiDB-lite"/>
    </source>
</evidence>
<protein>
    <submittedName>
        <fullName evidence="2">Uncharacterized protein</fullName>
    </submittedName>
</protein>
<feature type="compositionally biased region" description="Polar residues" evidence="1">
    <location>
        <begin position="49"/>
        <end position="61"/>
    </location>
</feature>
<feature type="region of interest" description="Disordered" evidence="1">
    <location>
        <begin position="45"/>
        <end position="88"/>
    </location>
</feature>
<dbReference type="EMBL" id="BT149675">
    <property type="protein sequence ID" value="AFK49469.1"/>
    <property type="molecule type" value="mRNA"/>
</dbReference>
<evidence type="ECO:0000313" key="2">
    <source>
        <dbReference type="EMBL" id="AFK49469.1"/>
    </source>
</evidence>
<reference evidence="2" key="1">
    <citation type="submission" date="2012-05" db="EMBL/GenBank/DDBJ databases">
        <authorList>
            <person name="Krishnakumar V."/>
            <person name="Cheung F."/>
            <person name="Xiao Y."/>
            <person name="Chan A."/>
            <person name="Moskal W.A."/>
            <person name="Town C.D."/>
        </authorList>
    </citation>
    <scope>NUCLEOTIDE SEQUENCE</scope>
</reference>
<name>I3TAC7_LOTJA</name>
<proteinExistence type="evidence at transcript level"/>
<dbReference type="AlphaFoldDB" id="I3TAC7"/>